<dbReference type="PANTHER" id="PTHR39394:SF1">
    <property type="entry name" value="DNAJ HOMOLOGUE SUBFAMILY C MEMBER 28 CONSERVED DOMAIN-CONTAINING PROTEIN"/>
    <property type="match status" value="1"/>
</dbReference>
<dbReference type="SUPFAM" id="SSF52540">
    <property type="entry name" value="P-loop containing nucleoside triphosphate hydrolases"/>
    <property type="match status" value="1"/>
</dbReference>
<feature type="domain" description="DnaJ homologue subfamily C member 28 conserved" evidence="2">
    <location>
        <begin position="290"/>
        <end position="359"/>
    </location>
</feature>
<feature type="region of interest" description="Disordered" evidence="1">
    <location>
        <begin position="426"/>
        <end position="448"/>
    </location>
</feature>
<evidence type="ECO:0000256" key="1">
    <source>
        <dbReference type="SAM" id="MobiDB-lite"/>
    </source>
</evidence>
<comment type="caution">
    <text evidence="3">The sequence shown here is derived from an EMBL/GenBank/DDBJ whole genome shotgun (WGS) entry which is preliminary data.</text>
</comment>
<reference evidence="3" key="1">
    <citation type="journal article" date="2023" name="Mol. Phylogenet. Evol.">
        <title>Genome-scale phylogeny and comparative genomics of the fungal order Sordariales.</title>
        <authorList>
            <person name="Hensen N."/>
            <person name="Bonometti L."/>
            <person name="Westerberg I."/>
            <person name="Brannstrom I.O."/>
            <person name="Guillou S."/>
            <person name="Cros-Aarteil S."/>
            <person name="Calhoun S."/>
            <person name="Haridas S."/>
            <person name="Kuo A."/>
            <person name="Mondo S."/>
            <person name="Pangilinan J."/>
            <person name="Riley R."/>
            <person name="LaButti K."/>
            <person name="Andreopoulos B."/>
            <person name="Lipzen A."/>
            <person name="Chen C."/>
            <person name="Yan M."/>
            <person name="Daum C."/>
            <person name="Ng V."/>
            <person name="Clum A."/>
            <person name="Steindorff A."/>
            <person name="Ohm R.A."/>
            <person name="Martin F."/>
            <person name="Silar P."/>
            <person name="Natvig D.O."/>
            <person name="Lalanne C."/>
            <person name="Gautier V."/>
            <person name="Ament-Velasquez S.L."/>
            <person name="Kruys A."/>
            <person name="Hutchinson M.I."/>
            <person name="Powell A.J."/>
            <person name="Barry K."/>
            <person name="Miller A.N."/>
            <person name="Grigoriev I.V."/>
            <person name="Debuchy R."/>
            <person name="Gladieux P."/>
            <person name="Hiltunen Thoren M."/>
            <person name="Johannesson H."/>
        </authorList>
    </citation>
    <scope>NUCLEOTIDE SEQUENCE</scope>
    <source>
        <strain evidence="3">PSN293</strain>
    </source>
</reference>
<dbReference type="Proteomes" id="UP001301769">
    <property type="component" value="Unassembled WGS sequence"/>
</dbReference>
<dbReference type="Gene3D" id="3.40.50.300">
    <property type="entry name" value="P-loop containing nucleotide triphosphate hydrolases"/>
    <property type="match status" value="1"/>
</dbReference>
<dbReference type="InterPro" id="IPR027417">
    <property type="entry name" value="P-loop_NTPase"/>
</dbReference>
<name>A0AAN6Y833_9PEZI</name>
<dbReference type="InterPro" id="IPR018961">
    <property type="entry name" value="DnaJ_homolog_subfam-C_membr-28"/>
</dbReference>
<organism evidence="3 4">
    <name type="scientific">Rhypophila decipiens</name>
    <dbReference type="NCBI Taxonomy" id="261697"/>
    <lineage>
        <taxon>Eukaryota</taxon>
        <taxon>Fungi</taxon>
        <taxon>Dikarya</taxon>
        <taxon>Ascomycota</taxon>
        <taxon>Pezizomycotina</taxon>
        <taxon>Sordariomycetes</taxon>
        <taxon>Sordariomycetidae</taxon>
        <taxon>Sordariales</taxon>
        <taxon>Naviculisporaceae</taxon>
        <taxon>Rhypophila</taxon>
    </lineage>
</organism>
<accession>A0AAN6Y833</accession>
<sequence>MEPNWSPMAEAQAVDRVHRTGQTKVVTVTRYIISRSIETVSIPLLLLPTVQWIQSYLTDSHDAYITKSAPDAPEDENASSSQPSQPQPPDPDDESSAERLKGAMSRRLQEATEDALLTGGRAGQRAIEDAGFSEELKTKLLSKIADAKFQDENAPAFAEAGLTSSSSSVPSSAGHGTRSIASSQAWTGEENPEDTVLRMLDDARKPLPVSFRSKPKIPTPNPIDMRLKKNPTVSPGHRISSAREKAQAYASQEVGLTPEEREELRREFRERFNPNARAVMPNTISGLAALANERIENAIARGQFKNIPRGKGVERDTRADNPFIDTTEYILNKMIKRQEMAPPWIEKQQELVKAVKLFRSRLRADWGRHAARMIASKGGSLEEQMRRAREYAKAEEIHNPRRKNVEGIAVPSNVTDDVVMLRLRQEEQEQQKEKEEEAKDDGIVPASRPFRDPAWEAHERSYMELAVTNINAITRSYNLMAPELAKKPYFSLERELNACFADVAPLLAETIRQRALGSKPVGGFMSGHVTGVKSGSSGVLDRFGGQKVPVYESTAPRYGMKEFWRDLWGDGEKKG</sequence>
<dbReference type="Pfam" id="PF09350">
    <property type="entry name" value="DJC28_CD"/>
    <property type="match status" value="1"/>
</dbReference>
<evidence type="ECO:0000313" key="3">
    <source>
        <dbReference type="EMBL" id="KAK4214184.1"/>
    </source>
</evidence>
<feature type="region of interest" description="Disordered" evidence="1">
    <location>
        <begin position="208"/>
        <end position="237"/>
    </location>
</feature>
<protein>
    <recommendedName>
        <fullName evidence="2">DnaJ homologue subfamily C member 28 conserved domain-containing protein</fullName>
    </recommendedName>
</protein>
<dbReference type="AlphaFoldDB" id="A0AAN6Y833"/>
<feature type="region of interest" description="Disordered" evidence="1">
    <location>
        <begin position="66"/>
        <end position="107"/>
    </location>
</feature>
<evidence type="ECO:0000313" key="4">
    <source>
        <dbReference type="Proteomes" id="UP001301769"/>
    </source>
</evidence>
<gene>
    <name evidence="3" type="ORF">QBC37DRAFT_440309</name>
</gene>
<dbReference type="EMBL" id="MU858097">
    <property type="protein sequence ID" value="KAK4214184.1"/>
    <property type="molecule type" value="Genomic_DNA"/>
</dbReference>
<proteinExistence type="predicted"/>
<evidence type="ECO:0000259" key="2">
    <source>
        <dbReference type="Pfam" id="PF09350"/>
    </source>
</evidence>
<feature type="region of interest" description="Disordered" evidence="1">
    <location>
        <begin position="161"/>
        <end position="192"/>
    </location>
</feature>
<reference evidence="3" key="2">
    <citation type="submission" date="2023-05" db="EMBL/GenBank/DDBJ databases">
        <authorList>
            <consortium name="Lawrence Berkeley National Laboratory"/>
            <person name="Steindorff A."/>
            <person name="Hensen N."/>
            <person name="Bonometti L."/>
            <person name="Westerberg I."/>
            <person name="Brannstrom I.O."/>
            <person name="Guillou S."/>
            <person name="Cros-Aarteil S."/>
            <person name="Calhoun S."/>
            <person name="Haridas S."/>
            <person name="Kuo A."/>
            <person name="Mondo S."/>
            <person name="Pangilinan J."/>
            <person name="Riley R."/>
            <person name="Labutti K."/>
            <person name="Andreopoulos B."/>
            <person name="Lipzen A."/>
            <person name="Chen C."/>
            <person name="Yanf M."/>
            <person name="Daum C."/>
            <person name="Ng V."/>
            <person name="Clum A."/>
            <person name="Ohm R."/>
            <person name="Martin F."/>
            <person name="Silar P."/>
            <person name="Natvig D."/>
            <person name="Lalanne C."/>
            <person name="Gautier V."/>
            <person name="Ament-Velasquez S.L."/>
            <person name="Kruys A."/>
            <person name="Hutchinson M.I."/>
            <person name="Powell A.J."/>
            <person name="Barry K."/>
            <person name="Miller A.N."/>
            <person name="Grigoriev I.V."/>
            <person name="Debuchy R."/>
            <person name="Gladieux P."/>
            <person name="Thoren M.H."/>
            <person name="Johannesson H."/>
        </authorList>
    </citation>
    <scope>NUCLEOTIDE SEQUENCE</scope>
    <source>
        <strain evidence="3">PSN293</strain>
    </source>
</reference>
<feature type="compositionally biased region" description="Basic and acidic residues" evidence="1">
    <location>
        <begin position="426"/>
        <end position="442"/>
    </location>
</feature>
<dbReference type="PANTHER" id="PTHR39394">
    <property type="entry name" value="YALI0E31793P"/>
    <property type="match status" value="1"/>
</dbReference>
<keyword evidence="4" id="KW-1185">Reference proteome</keyword>